<evidence type="ECO:0000259" key="7">
    <source>
        <dbReference type="Pfam" id="PF00082"/>
    </source>
</evidence>
<evidence type="ECO:0000256" key="1">
    <source>
        <dbReference type="ARBA" id="ARBA00011073"/>
    </source>
</evidence>
<keyword evidence="6" id="KW-0732">Signal</keyword>
<evidence type="ECO:0000256" key="5">
    <source>
        <dbReference type="PROSITE-ProRule" id="PRU01240"/>
    </source>
</evidence>
<dbReference type="PANTHER" id="PTHR43806">
    <property type="entry name" value="PEPTIDASE S8"/>
    <property type="match status" value="1"/>
</dbReference>
<dbReference type="EMBL" id="CP021434">
    <property type="protein sequence ID" value="ARU60029.1"/>
    <property type="molecule type" value="Genomic_DNA"/>
</dbReference>
<dbReference type="OrthoDB" id="9798386at2"/>
<dbReference type="RefSeq" id="WP_087455417.1">
    <property type="nucleotide sequence ID" value="NZ_CP021434.1"/>
</dbReference>
<dbReference type="PROSITE" id="PS51892">
    <property type="entry name" value="SUBTILASE"/>
    <property type="match status" value="1"/>
</dbReference>
<dbReference type="Gene3D" id="3.40.50.200">
    <property type="entry name" value="Peptidase S8/S53 domain"/>
    <property type="match status" value="1"/>
</dbReference>
<evidence type="ECO:0000256" key="2">
    <source>
        <dbReference type="ARBA" id="ARBA00022670"/>
    </source>
</evidence>
<dbReference type="InterPro" id="IPR000209">
    <property type="entry name" value="Peptidase_S8/S53_dom"/>
</dbReference>
<dbReference type="GO" id="GO:0004252">
    <property type="term" value="F:serine-type endopeptidase activity"/>
    <property type="evidence" value="ECO:0007669"/>
    <property type="project" value="UniProtKB-UniRule"/>
</dbReference>
<gene>
    <name evidence="9" type="ORF">CBW65_02325</name>
</gene>
<proteinExistence type="inferred from homology"/>
<protein>
    <submittedName>
        <fullName evidence="9">Uncharacterized protein</fullName>
    </submittedName>
</protein>
<feature type="active site" description="Charge relay system" evidence="5">
    <location>
        <position position="335"/>
    </location>
</feature>
<feature type="domain" description="Fervidolysin-like N-terminal prodomain" evidence="8">
    <location>
        <begin position="28"/>
        <end position="102"/>
    </location>
</feature>
<dbReference type="SUPFAM" id="SSF52743">
    <property type="entry name" value="Subtilisin-like"/>
    <property type="match status" value="1"/>
</dbReference>
<reference evidence="10" key="1">
    <citation type="submission" date="2017-05" db="EMBL/GenBank/DDBJ databases">
        <authorList>
            <person name="Sung H."/>
        </authorList>
    </citation>
    <scope>NUCLEOTIDE SEQUENCE [LARGE SCALE GENOMIC DNA]</scope>
    <source>
        <strain evidence="10">AR23208</strain>
    </source>
</reference>
<evidence type="ECO:0000259" key="8">
    <source>
        <dbReference type="Pfam" id="PF22148"/>
    </source>
</evidence>
<feature type="active site" description="Charge relay system" evidence="5">
    <location>
        <position position="181"/>
    </location>
</feature>
<dbReference type="InterPro" id="IPR054399">
    <property type="entry name" value="Fervidolysin-like_N_prodom"/>
</dbReference>
<feature type="chain" id="PRO_5013163640" evidence="6">
    <location>
        <begin position="28"/>
        <end position="386"/>
    </location>
</feature>
<dbReference type="KEGG" id="tum:CBW65_02325"/>
<feature type="domain" description="Peptidase S8/S53" evidence="7">
    <location>
        <begin position="143"/>
        <end position="362"/>
    </location>
</feature>
<keyword evidence="3 5" id="KW-0378">Hydrolase</keyword>
<evidence type="ECO:0000256" key="3">
    <source>
        <dbReference type="ARBA" id="ARBA00022801"/>
    </source>
</evidence>
<keyword evidence="2 5" id="KW-0645">Protease</keyword>
<keyword evidence="4 5" id="KW-0720">Serine protease</keyword>
<evidence type="ECO:0000256" key="4">
    <source>
        <dbReference type="ARBA" id="ARBA00022825"/>
    </source>
</evidence>
<dbReference type="InterPro" id="IPR050131">
    <property type="entry name" value="Peptidase_S8_subtilisin-like"/>
</dbReference>
<keyword evidence="10" id="KW-1185">Reference proteome</keyword>
<dbReference type="PANTHER" id="PTHR43806:SF11">
    <property type="entry name" value="CEREVISIN-RELATED"/>
    <property type="match status" value="1"/>
</dbReference>
<name>A0A1Y0IIY1_9BACL</name>
<feature type="active site" description="Charge relay system" evidence="5">
    <location>
        <position position="148"/>
    </location>
</feature>
<evidence type="ECO:0000256" key="6">
    <source>
        <dbReference type="SAM" id="SignalP"/>
    </source>
</evidence>
<dbReference type="AlphaFoldDB" id="A0A1Y0IIY1"/>
<evidence type="ECO:0000313" key="10">
    <source>
        <dbReference type="Proteomes" id="UP000195437"/>
    </source>
</evidence>
<sequence length="386" mass="39614">MKHSKWAGSFLALAMLAALVPAGGVSAAGQTVPVKAEQKFQDGQILVKVKAGKDAKALTKKHGAGEAAELAGEWKLVKVPNGKAQEFLAKFRGDADVAAAELDYIHTALATTPNDPTYSSQWHLPNIGANVHWDTNKGSTSNVIAIIDTGVELSHADLSGKIVPGYDFVNGDTVANDDQGHGTFLATLAAANTNNGVLGAGVDWNAKIMPVKVLNSSGSGTTSNIIAGVRWAADHGAKVINMSLGGGSYSQAFQDAVNYAWGKNIVLTAAAGGSGSSAVQYPAGYSNVVAVTATTSTDVRASFATYGTWVDFAAPGVSIVSGKMGGGTATMSGASMSTAIVSGAFTLAWAKNPTLTNQGIINYLGSRATPITGTGTYWTYGKINLR</sequence>
<dbReference type="Pfam" id="PF22148">
    <property type="entry name" value="Fervidolysin_NPro-like"/>
    <property type="match status" value="1"/>
</dbReference>
<dbReference type="Pfam" id="PF00082">
    <property type="entry name" value="Peptidase_S8"/>
    <property type="match status" value="1"/>
</dbReference>
<comment type="similarity">
    <text evidence="1 5">Belongs to the peptidase S8 family.</text>
</comment>
<dbReference type="PRINTS" id="PR00723">
    <property type="entry name" value="SUBTILISIN"/>
</dbReference>
<dbReference type="InterPro" id="IPR023827">
    <property type="entry name" value="Peptidase_S8_Asp-AS"/>
</dbReference>
<dbReference type="InterPro" id="IPR015500">
    <property type="entry name" value="Peptidase_S8_subtilisin-rel"/>
</dbReference>
<dbReference type="InterPro" id="IPR036852">
    <property type="entry name" value="Peptidase_S8/S53_dom_sf"/>
</dbReference>
<evidence type="ECO:0000313" key="9">
    <source>
        <dbReference type="EMBL" id="ARU60029.1"/>
    </source>
</evidence>
<dbReference type="PROSITE" id="PS00136">
    <property type="entry name" value="SUBTILASE_ASP"/>
    <property type="match status" value="1"/>
</dbReference>
<organism evidence="9 10">
    <name type="scientific">Tumebacillus avium</name>
    <dbReference type="NCBI Taxonomy" id="1903704"/>
    <lineage>
        <taxon>Bacteria</taxon>
        <taxon>Bacillati</taxon>
        <taxon>Bacillota</taxon>
        <taxon>Bacilli</taxon>
        <taxon>Bacillales</taxon>
        <taxon>Alicyclobacillaceae</taxon>
        <taxon>Tumebacillus</taxon>
    </lineage>
</organism>
<accession>A0A1Y0IIY1</accession>
<dbReference type="GO" id="GO:0006508">
    <property type="term" value="P:proteolysis"/>
    <property type="evidence" value="ECO:0007669"/>
    <property type="project" value="UniProtKB-KW"/>
</dbReference>
<dbReference type="Proteomes" id="UP000195437">
    <property type="component" value="Chromosome"/>
</dbReference>
<feature type="signal peptide" evidence="6">
    <location>
        <begin position="1"/>
        <end position="27"/>
    </location>
</feature>